<dbReference type="Gene3D" id="1.10.443.10">
    <property type="entry name" value="Intergrase catalytic core"/>
    <property type="match status" value="1"/>
</dbReference>
<comment type="similarity">
    <text evidence="1">Belongs to the 'phage' integrase family.</text>
</comment>
<evidence type="ECO:0000313" key="8">
    <source>
        <dbReference type="Proteomes" id="UP000515976"/>
    </source>
</evidence>
<dbReference type="InterPro" id="IPR011010">
    <property type="entry name" value="DNA_brk_join_enz"/>
</dbReference>
<keyword evidence="2 4" id="KW-0238">DNA-binding</keyword>
<dbReference type="GO" id="GO:0006310">
    <property type="term" value="P:DNA recombination"/>
    <property type="evidence" value="ECO:0007669"/>
    <property type="project" value="UniProtKB-KW"/>
</dbReference>
<evidence type="ECO:0000313" key="7">
    <source>
        <dbReference type="EMBL" id="QNN49608.1"/>
    </source>
</evidence>
<dbReference type="InterPro" id="IPR058717">
    <property type="entry name" value="Phage_L5_Integrase_N"/>
</dbReference>
<dbReference type="GO" id="GO:0015074">
    <property type="term" value="P:DNA integration"/>
    <property type="evidence" value="ECO:0007669"/>
    <property type="project" value="InterPro"/>
</dbReference>
<feature type="domain" description="Core-binding (CB)" evidence="6">
    <location>
        <begin position="77"/>
        <end position="155"/>
    </location>
</feature>
<dbReference type="InterPro" id="IPR010998">
    <property type="entry name" value="Integrase_recombinase_N"/>
</dbReference>
<dbReference type="EMBL" id="CP060712">
    <property type="protein sequence ID" value="QNN49608.1"/>
    <property type="molecule type" value="Genomic_DNA"/>
</dbReference>
<dbReference type="AlphaFoldDB" id="A0A7G9R1Y3"/>
<sequence>MTARKGHRGFGHIRKLPSRRYQASYIAPDLRRVNAPVTFFTKADAEGWLGVEHRKIADGAWERPKPPEPPAPPPVLETFGGYATTWVAVRDIKPKTREGYEHILTKYLLPRFGAQPLVEIKAPDVRAWWSSMDPNTPTVRARAYGVLKAVMNTAVADDVIDANPCRIRGASNAPRARDVRPATVEELTVIVAAMPDRYQALVLLGAWCALRSGEMLELRRRDVDLLNRTVRVERAVSQVHGRAVVGTPKSAAGIRTVAIPPHVLSALAHHFEEFVAPGPDALLFPAADGVSSLQPSGLYKHWKKARAAAGRPDLRIHDLRHTGATMAAMAGATLAELQQRLGHSSVNAALRYQHAAQGRDRQIAEALSRMSNPSGE</sequence>
<dbReference type="Gene3D" id="1.10.150.130">
    <property type="match status" value="1"/>
</dbReference>
<dbReference type="Pfam" id="PF00589">
    <property type="entry name" value="Phage_integrase"/>
    <property type="match status" value="1"/>
</dbReference>
<organism evidence="7 8">
    <name type="scientific">Phycicoccus endophyticus</name>
    <dbReference type="NCBI Taxonomy" id="1690220"/>
    <lineage>
        <taxon>Bacteria</taxon>
        <taxon>Bacillati</taxon>
        <taxon>Actinomycetota</taxon>
        <taxon>Actinomycetes</taxon>
        <taxon>Micrococcales</taxon>
        <taxon>Intrasporangiaceae</taxon>
        <taxon>Phycicoccus</taxon>
    </lineage>
</organism>
<dbReference type="PROSITE" id="PS51900">
    <property type="entry name" value="CB"/>
    <property type="match status" value="1"/>
</dbReference>
<dbReference type="Pfam" id="PF22022">
    <property type="entry name" value="Phage_int_M"/>
    <property type="match status" value="1"/>
</dbReference>
<dbReference type="InterPro" id="IPR044068">
    <property type="entry name" value="CB"/>
</dbReference>
<evidence type="ECO:0000256" key="2">
    <source>
        <dbReference type="ARBA" id="ARBA00023125"/>
    </source>
</evidence>
<feature type="domain" description="Tyr recombinase" evidence="5">
    <location>
        <begin position="177"/>
        <end position="365"/>
    </location>
</feature>
<keyword evidence="3" id="KW-0233">DNA recombination</keyword>
<dbReference type="SUPFAM" id="SSF56349">
    <property type="entry name" value="DNA breaking-rejoining enzymes"/>
    <property type="match status" value="1"/>
</dbReference>
<dbReference type="Proteomes" id="UP000515976">
    <property type="component" value="Chromosome"/>
</dbReference>
<accession>A0A7G9R1Y3</accession>
<evidence type="ECO:0000259" key="6">
    <source>
        <dbReference type="PROSITE" id="PS51900"/>
    </source>
</evidence>
<reference evidence="7 8" key="1">
    <citation type="submission" date="2020-08" db="EMBL/GenBank/DDBJ databases">
        <title>Genome sequence of Phycicoccus endophyticus JCM 31784T.</title>
        <authorList>
            <person name="Hyun D.-W."/>
            <person name="Bae J.-W."/>
        </authorList>
    </citation>
    <scope>NUCLEOTIDE SEQUENCE [LARGE SCALE GENOMIC DNA]</scope>
    <source>
        <strain evidence="7 8">JCM 31784</strain>
    </source>
</reference>
<name>A0A7G9R1Y3_9MICO</name>
<dbReference type="Pfam" id="PF26003">
    <property type="entry name" value="Integrase_N_phage"/>
    <property type="match status" value="1"/>
</dbReference>
<evidence type="ECO:0000256" key="3">
    <source>
        <dbReference type="ARBA" id="ARBA00023172"/>
    </source>
</evidence>
<evidence type="ECO:0000259" key="5">
    <source>
        <dbReference type="PROSITE" id="PS51898"/>
    </source>
</evidence>
<dbReference type="CDD" id="cd01189">
    <property type="entry name" value="INT_ICEBs1_C_like"/>
    <property type="match status" value="1"/>
</dbReference>
<proteinExistence type="inferred from homology"/>
<dbReference type="RefSeq" id="WP_166101882.1">
    <property type="nucleotide sequence ID" value="NZ_BMMY01000004.1"/>
</dbReference>
<dbReference type="InterPro" id="IPR013762">
    <property type="entry name" value="Integrase-like_cat_sf"/>
</dbReference>
<evidence type="ECO:0000256" key="1">
    <source>
        <dbReference type="ARBA" id="ARBA00008857"/>
    </source>
</evidence>
<dbReference type="KEGG" id="pei:H9L10_00265"/>
<protein>
    <submittedName>
        <fullName evidence="7">Site-specific integrase</fullName>
    </submittedName>
</protein>
<dbReference type="InterPro" id="IPR002104">
    <property type="entry name" value="Integrase_catalytic"/>
</dbReference>
<evidence type="ECO:0000256" key="4">
    <source>
        <dbReference type="PROSITE-ProRule" id="PRU01248"/>
    </source>
</evidence>
<gene>
    <name evidence="7" type="ORF">H9L10_00265</name>
</gene>
<dbReference type="GO" id="GO:0003677">
    <property type="term" value="F:DNA binding"/>
    <property type="evidence" value="ECO:0007669"/>
    <property type="project" value="UniProtKB-UniRule"/>
</dbReference>
<keyword evidence="8" id="KW-1185">Reference proteome</keyword>
<dbReference type="PROSITE" id="PS51898">
    <property type="entry name" value="TYR_RECOMBINASE"/>
    <property type="match status" value="1"/>
</dbReference>
<dbReference type="InterPro" id="IPR050090">
    <property type="entry name" value="Tyrosine_recombinase_XerCD"/>
</dbReference>
<dbReference type="PANTHER" id="PTHR30349">
    <property type="entry name" value="PHAGE INTEGRASE-RELATED"/>
    <property type="match status" value="1"/>
</dbReference>
<dbReference type="InterPro" id="IPR053876">
    <property type="entry name" value="Phage_int_M"/>
</dbReference>
<dbReference type="PANTHER" id="PTHR30349:SF64">
    <property type="entry name" value="PROPHAGE INTEGRASE INTD-RELATED"/>
    <property type="match status" value="1"/>
</dbReference>